<comment type="caution">
    <text evidence="1">The sequence shown here is derived from an EMBL/GenBank/DDBJ whole genome shotgun (WGS) entry which is preliminary data.</text>
</comment>
<gene>
    <name evidence="1" type="ORF">EVAR_92601_1</name>
</gene>
<name>A0A4C1SXH4_EUMVA</name>
<sequence>MRRTSHFGRWAASVRPTFARDRPGQPAPAVRRTLEFSPIHDLRSSNLTAGRCCARGAGPGGTGARVPTLSPQTRRYKRIALADITHIQSPLRLRGLRYTLAPSYTCFGALEKKHIGCIFSV</sequence>
<organism evidence="1 2">
    <name type="scientific">Eumeta variegata</name>
    <name type="common">Bagworm moth</name>
    <name type="synonym">Eumeta japonica</name>
    <dbReference type="NCBI Taxonomy" id="151549"/>
    <lineage>
        <taxon>Eukaryota</taxon>
        <taxon>Metazoa</taxon>
        <taxon>Ecdysozoa</taxon>
        <taxon>Arthropoda</taxon>
        <taxon>Hexapoda</taxon>
        <taxon>Insecta</taxon>
        <taxon>Pterygota</taxon>
        <taxon>Neoptera</taxon>
        <taxon>Endopterygota</taxon>
        <taxon>Lepidoptera</taxon>
        <taxon>Glossata</taxon>
        <taxon>Ditrysia</taxon>
        <taxon>Tineoidea</taxon>
        <taxon>Psychidae</taxon>
        <taxon>Oiketicinae</taxon>
        <taxon>Eumeta</taxon>
    </lineage>
</organism>
<accession>A0A4C1SXH4</accession>
<dbReference type="AlphaFoldDB" id="A0A4C1SXH4"/>
<keyword evidence="2" id="KW-1185">Reference proteome</keyword>
<dbReference type="Proteomes" id="UP000299102">
    <property type="component" value="Unassembled WGS sequence"/>
</dbReference>
<proteinExistence type="predicted"/>
<reference evidence="1 2" key="1">
    <citation type="journal article" date="2019" name="Commun. Biol.">
        <title>The bagworm genome reveals a unique fibroin gene that provides high tensile strength.</title>
        <authorList>
            <person name="Kono N."/>
            <person name="Nakamura H."/>
            <person name="Ohtoshi R."/>
            <person name="Tomita M."/>
            <person name="Numata K."/>
            <person name="Arakawa K."/>
        </authorList>
    </citation>
    <scope>NUCLEOTIDE SEQUENCE [LARGE SCALE GENOMIC DNA]</scope>
</reference>
<dbReference type="EMBL" id="BGZK01000023">
    <property type="protein sequence ID" value="GBP06624.1"/>
    <property type="molecule type" value="Genomic_DNA"/>
</dbReference>
<protein>
    <submittedName>
        <fullName evidence="1">Uncharacterized protein</fullName>
    </submittedName>
</protein>
<evidence type="ECO:0000313" key="1">
    <source>
        <dbReference type="EMBL" id="GBP06624.1"/>
    </source>
</evidence>
<evidence type="ECO:0000313" key="2">
    <source>
        <dbReference type="Proteomes" id="UP000299102"/>
    </source>
</evidence>